<dbReference type="OMA" id="MQQTEAD"/>
<dbReference type="PANTHER" id="PTHR13243">
    <property type="entry name" value="HSPC111 PROTEIN-RELATED"/>
    <property type="match status" value="1"/>
</dbReference>
<reference evidence="9 10" key="1">
    <citation type="submission" date="2016-03" db="EMBL/GenBank/DDBJ databases">
        <authorList>
            <person name="Devillers H."/>
        </authorList>
    </citation>
    <scope>NUCLEOTIDE SEQUENCE [LARGE SCALE GENOMIC DNA]</scope>
    <source>
        <strain evidence="9">CBS 6772</strain>
    </source>
</reference>
<dbReference type="OrthoDB" id="285729at2759"/>
<comment type="function">
    <text evidence="1">Involved in the biogenesis of the 60S ribosomal subunit.</text>
</comment>
<comment type="similarity">
    <text evidence="3">Belongs to the NOP16 family.</text>
</comment>
<evidence type="ECO:0000256" key="3">
    <source>
        <dbReference type="ARBA" id="ARBA00008479"/>
    </source>
</evidence>
<keyword evidence="10" id="KW-1185">Reference proteome</keyword>
<sequence>MASVRRRKMAKSSIRKATRKNKDKQRKANIFANPIIAENWDYSLTLSQNYKKLGLKAKLQTPAGGQEKQLSDLGNSARRLDYEDGEIESVDYSHEMNSDGDFDADKIPEGEARIQRNASGDVIKVIYGKKKFDIDREVEDIKRETAEDEEKTEVVKQLEAYANRPVAPKKRVQSEREEQWLEKLYRKHGNNYKKMFFDKKLNIYQQTESDLKNRILKWKSKYNITD</sequence>
<evidence type="ECO:0000256" key="6">
    <source>
        <dbReference type="ARBA" id="ARBA00022552"/>
    </source>
</evidence>
<evidence type="ECO:0000313" key="9">
    <source>
        <dbReference type="EMBL" id="SCW03472.1"/>
    </source>
</evidence>
<dbReference type="InterPro" id="IPR019002">
    <property type="entry name" value="Ribosome_biogenesis_Nop16"/>
</dbReference>
<dbReference type="Pfam" id="PF09420">
    <property type="entry name" value="Nop16"/>
    <property type="match status" value="1"/>
</dbReference>
<dbReference type="GO" id="GO:0005730">
    <property type="term" value="C:nucleolus"/>
    <property type="evidence" value="ECO:0007669"/>
    <property type="project" value="UniProtKB-SubCell"/>
</dbReference>
<evidence type="ECO:0000256" key="5">
    <source>
        <dbReference type="ARBA" id="ARBA00022517"/>
    </source>
</evidence>
<evidence type="ECO:0000256" key="2">
    <source>
        <dbReference type="ARBA" id="ARBA00004604"/>
    </source>
</evidence>
<comment type="subcellular location">
    <subcellularLocation>
        <location evidence="2">Nucleus</location>
        <location evidence="2">Nucleolus</location>
    </subcellularLocation>
</comment>
<organism evidence="9 10">
    <name type="scientific">Lachancea fermentati</name>
    <name type="common">Zygosaccharomyces fermentati</name>
    <dbReference type="NCBI Taxonomy" id="4955"/>
    <lineage>
        <taxon>Eukaryota</taxon>
        <taxon>Fungi</taxon>
        <taxon>Dikarya</taxon>
        <taxon>Ascomycota</taxon>
        <taxon>Saccharomycotina</taxon>
        <taxon>Saccharomycetes</taxon>
        <taxon>Saccharomycetales</taxon>
        <taxon>Saccharomycetaceae</taxon>
        <taxon>Lachancea</taxon>
    </lineage>
</organism>
<evidence type="ECO:0000313" key="10">
    <source>
        <dbReference type="Proteomes" id="UP000190831"/>
    </source>
</evidence>
<dbReference type="Proteomes" id="UP000190831">
    <property type="component" value="Chromosome G"/>
</dbReference>
<keyword evidence="7" id="KW-0539">Nucleus</keyword>
<protein>
    <recommendedName>
        <fullName evidence="4">Nucleolar protein 16</fullName>
    </recommendedName>
</protein>
<keyword evidence="6" id="KW-0698">rRNA processing</keyword>
<feature type="compositionally biased region" description="Basic residues" evidence="8">
    <location>
        <begin position="1"/>
        <end position="27"/>
    </location>
</feature>
<evidence type="ECO:0000256" key="8">
    <source>
        <dbReference type="SAM" id="MobiDB-lite"/>
    </source>
</evidence>
<dbReference type="PANTHER" id="PTHR13243:SF1">
    <property type="entry name" value="NUCLEOLAR PROTEIN 16"/>
    <property type="match status" value="1"/>
</dbReference>
<evidence type="ECO:0000256" key="7">
    <source>
        <dbReference type="ARBA" id="ARBA00023242"/>
    </source>
</evidence>
<gene>
    <name evidence="9" type="ORF">LAFE_0G11210G</name>
</gene>
<keyword evidence="5" id="KW-0690">Ribosome biogenesis</keyword>
<name>A0A1G4MHZ5_LACFM</name>
<dbReference type="EMBL" id="LT598486">
    <property type="protein sequence ID" value="SCW03472.1"/>
    <property type="molecule type" value="Genomic_DNA"/>
</dbReference>
<proteinExistence type="inferred from homology"/>
<evidence type="ECO:0000256" key="4">
    <source>
        <dbReference type="ARBA" id="ARBA00015522"/>
    </source>
</evidence>
<evidence type="ECO:0000256" key="1">
    <source>
        <dbReference type="ARBA" id="ARBA00002889"/>
    </source>
</evidence>
<accession>A0A1G4MHZ5</accession>
<dbReference type="GO" id="GO:0042273">
    <property type="term" value="P:ribosomal large subunit biogenesis"/>
    <property type="evidence" value="ECO:0007669"/>
    <property type="project" value="TreeGrafter"/>
</dbReference>
<dbReference type="STRING" id="4955.A0A1G4MHZ5"/>
<dbReference type="AlphaFoldDB" id="A0A1G4MHZ5"/>
<feature type="region of interest" description="Disordered" evidence="8">
    <location>
        <begin position="1"/>
        <end position="28"/>
    </location>
</feature>
<dbReference type="GO" id="GO:0006364">
    <property type="term" value="P:rRNA processing"/>
    <property type="evidence" value="ECO:0007669"/>
    <property type="project" value="UniProtKB-KW"/>
</dbReference>